<dbReference type="EMBL" id="CVRL01000009">
    <property type="protein sequence ID" value="CRL09957.1"/>
    <property type="molecule type" value="Genomic_DNA"/>
</dbReference>
<organism evidence="2 3">
    <name type="scientific">Phaeobacter italicus</name>
    <dbReference type="NCBI Taxonomy" id="481446"/>
    <lineage>
        <taxon>Bacteria</taxon>
        <taxon>Pseudomonadati</taxon>
        <taxon>Pseudomonadota</taxon>
        <taxon>Alphaproteobacteria</taxon>
        <taxon>Rhodobacterales</taxon>
        <taxon>Roseobacteraceae</taxon>
        <taxon>Phaeobacter</taxon>
    </lineage>
</organism>
<sequence>MRVLCVFILCRECADNRTACVFRNLRAGEIHAGDGVVGIRDLDGESFRVRGARRVRDSDLHVDLVLDLMVEGDAILQLQLAVDHLKPVIRDGIAVRVLCVLVLRRERADNRAACVFRNLRAGEIHAGDGVVGIRDLDGESFRVRGARRVRDGDLHVDLVLDLMVEGDAILQLQLAVYHFKPVIRDAIAVRVLCVFVLCREGADNRTARVFRNLRAREVHAGDRVVGIGDLDGEPFRVRGARCVRDSDLYVDLVLDLMVEGDTVLQLQLAVDHLKPVVRDAITVRVLCVFVLCREGADNRTARVFRNLRAGEVHASDRVVGIGDLDGECFDIFRALAVGDSDVDGDLIFDLVVEGDAVLQLQLAIDHLKPVVRDAIGVRVSAIAVVCAQRSDDGAVVVFIQAVAGKIHVFRHIIRGWSVGCRIWSVTVCVAGSAYRRRLPCIGWRLRLGAICAGLWFGLLRFAWFRRLRCARLGGLRLCRSGGFRWLGSWIYRCGFPPGVCGRGAIGVWCFDTIQPWITGGRWCRLRPIRCNLGRCVWSSAGRSKRHGILSTSGRGACAVGVGCIRGGGLLVVGRLTGLGEPAEFGT</sequence>
<dbReference type="AlphaFoldDB" id="A0A0H5CY47"/>
<evidence type="ECO:0000313" key="2">
    <source>
        <dbReference type="EMBL" id="CRL09957.1"/>
    </source>
</evidence>
<feature type="transmembrane region" description="Helical" evidence="1">
    <location>
        <begin position="443"/>
        <end position="463"/>
    </location>
</feature>
<protein>
    <submittedName>
        <fullName evidence="2">Uncharacterized protein</fullName>
    </submittedName>
</protein>
<reference evidence="3" key="1">
    <citation type="submission" date="2015-05" db="EMBL/GenBank/DDBJ databases">
        <authorList>
            <person name="Rodrigo-Torres Lidia"/>
            <person name="Arahal R.David."/>
        </authorList>
    </citation>
    <scope>NUCLEOTIDE SEQUENCE [LARGE SCALE GENOMIC DNA]</scope>
    <source>
        <strain evidence="3">CECT 7321</strain>
    </source>
</reference>
<evidence type="ECO:0000256" key="1">
    <source>
        <dbReference type="SAM" id="Phobius"/>
    </source>
</evidence>
<evidence type="ECO:0000313" key="3">
    <source>
        <dbReference type="Proteomes" id="UP000043764"/>
    </source>
</evidence>
<keyword evidence="3" id="KW-1185">Reference proteome</keyword>
<accession>A0A0H5CY47</accession>
<name>A0A0H5CY47_9RHOB</name>
<dbReference type="Proteomes" id="UP000043764">
    <property type="component" value="Unassembled WGS sequence"/>
</dbReference>
<gene>
    <name evidence="2" type="ORF">NIT7321_00794</name>
</gene>
<keyword evidence="1" id="KW-0812">Transmembrane</keyword>
<keyword evidence="1" id="KW-0472">Membrane</keyword>
<proteinExistence type="predicted"/>
<keyword evidence="1" id="KW-1133">Transmembrane helix</keyword>